<gene>
    <name evidence="13" type="primary">thrS</name>
    <name evidence="16" type="ORF">Bealeia1_01086</name>
</gene>
<evidence type="ECO:0000256" key="1">
    <source>
        <dbReference type="ARBA" id="ARBA00008226"/>
    </source>
</evidence>
<keyword evidence="7 13" id="KW-0862">Zinc</keyword>
<evidence type="ECO:0000256" key="8">
    <source>
        <dbReference type="ARBA" id="ARBA00022840"/>
    </source>
</evidence>
<dbReference type="InterPro" id="IPR004154">
    <property type="entry name" value="Anticodon-bd"/>
</dbReference>
<dbReference type="Gene3D" id="3.30.980.10">
    <property type="entry name" value="Threonyl-trna Synthetase, Chain A, domain 2"/>
    <property type="match status" value="1"/>
</dbReference>
<feature type="domain" description="Aminoacyl-transfer RNA synthetases class-II family profile" evidence="14">
    <location>
        <begin position="244"/>
        <end position="535"/>
    </location>
</feature>
<feature type="binding site" evidence="13">
    <location>
        <position position="386"/>
    </location>
    <ligand>
        <name>Zn(2+)</name>
        <dbReference type="ChEBI" id="CHEBI:29105"/>
        <note>catalytic</note>
    </ligand>
</feature>
<dbReference type="SMART" id="SM00863">
    <property type="entry name" value="tRNA_SAD"/>
    <property type="match status" value="1"/>
</dbReference>
<comment type="similarity">
    <text evidence="1 13">Belongs to the class-II aminoacyl-tRNA synthetase family.</text>
</comment>
<dbReference type="EMBL" id="CP133270">
    <property type="protein sequence ID" value="WVX66897.1"/>
    <property type="molecule type" value="Genomic_DNA"/>
</dbReference>
<evidence type="ECO:0000256" key="9">
    <source>
        <dbReference type="ARBA" id="ARBA00022884"/>
    </source>
</evidence>
<dbReference type="PROSITE" id="PS51880">
    <property type="entry name" value="TGS"/>
    <property type="match status" value="1"/>
</dbReference>
<organism evidence="16 17">
    <name type="scientific">Candidatus Bealeia paramacronuclearis</name>
    <dbReference type="NCBI Taxonomy" id="1921001"/>
    <lineage>
        <taxon>Bacteria</taxon>
        <taxon>Pseudomonadati</taxon>
        <taxon>Pseudomonadota</taxon>
        <taxon>Alphaproteobacteria</taxon>
        <taxon>Holosporales</taxon>
        <taxon>Holosporaceae</taxon>
        <taxon>Candidatus Bealeia</taxon>
    </lineage>
</organism>
<dbReference type="SUPFAM" id="SSF52954">
    <property type="entry name" value="Class II aaRS ABD-related"/>
    <property type="match status" value="1"/>
</dbReference>
<dbReference type="InterPro" id="IPR033728">
    <property type="entry name" value="ThrRS_core"/>
</dbReference>
<sequence length="658" mass="75051">MVAIRLPDGTVKEYSSAGTTGLTIAESISPGLAKDAVAARVNGELWDLTRLIEKDADVQIVTKKNPEGLEIIRHDAAHVFAEAVKELYPECQITIGPAIENGFYYDVFRETAFNPDDLVKIEDRMREIVDRNEEITREIWNRNEAIQFFKDMGEHFKAEIISDLPEDQTISLYRQGKFIDLCRGPHLPSTGKLGKAFKLMKLAGAYWRGDPKNPQLQRIYGTAWPSEKELKDYLFQLEEAEKRDHRKLGREMNLFHLQEEAVGSVFWHPKGWTLYRILQNYIRDKISEQDYVEVNTPSLVDRSLWEQSGHWEKFREGMFTLEDGDTFLALKPMNCPCHIQIFKQGIKSYRDLPLRMAEFGSCVRNEPSGALSGLTRVRSFVQDDAHIFATEDQIKDETFKFCSLLLEVYKEIGFEEVTVRFSDRPENLAGQDELWDKAELLLEQGAKAAGLSYSLNPGEGAFYGPKLEFVLKDALGREFQCGTLQLDFVLPERLDATYIGEDGKKHRPVILHRAIFGSFERFIAILIEHYAGKFPLWLAPVQVAVTTITQEGDAYAQQVYDALKRAGLRAELELKNEKINYKIRELSLQKVPYIFVVGKREAEEGTVAIRKLGGESQEILALADAIRKLGSEARPPHKRSSHGHEECVKERVQVCIND</sequence>
<dbReference type="CDD" id="cd00771">
    <property type="entry name" value="ThrRS_core"/>
    <property type="match status" value="1"/>
</dbReference>
<dbReference type="Gene3D" id="3.30.930.10">
    <property type="entry name" value="Bira Bifunctional Protein, Domain 2"/>
    <property type="match status" value="1"/>
</dbReference>
<evidence type="ECO:0000313" key="16">
    <source>
        <dbReference type="EMBL" id="WVX66897.1"/>
    </source>
</evidence>
<dbReference type="PANTHER" id="PTHR11451:SF44">
    <property type="entry name" value="THREONINE--TRNA LIGASE, CHLOROPLASTIC_MITOCHONDRIAL 2"/>
    <property type="match status" value="1"/>
</dbReference>
<name>A0ABZ2C375_9PROT</name>
<dbReference type="NCBIfam" id="TIGR00418">
    <property type="entry name" value="thrS"/>
    <property type="match status" value="1"/>
</dbReference>
<dbReference type="EC" id="6.1.1.3" evidence="13"/>
<keyword evidence="6 13" id="KW-0547">Nucleotide-binding</keyword>
<accession>A0ABZ2C375</accession>
<dbReference type="SUPFAM" id="SSF81271">
    <property type="entry name" value="TGS-like"/>
    <property type="match status" value="1"/>
</dbReference>
<evidence type="ECO:0000256" key="2">
    <source>
        <dbReference type="ARBA" id="ARBA00022490"/>
    </source>
</evidence>
<dbReference type="Pfam" id="PF03129">
    <property type="entry name" value="HGTP_anticodon"/>
    <property type="match status" value="1"/>
</dbReference>
<dbReference type="InterPro" id="IPR002314">
    <property type="entry name" value="aa-tRNA-synt_IIb"/>
</dbReference>
<evidence type="ECO:0000259" key="14">
    <source>
        <dbReference type="PROSITE" id="PS50862"/>
    </source>
</evidence>
<dbReference type="CDD" id="cd00860">
    <property type="entry name" value="ThrRS_anticodon"/>
    <property type="match status" value="1"/>
</dbReference>
<dbReference type="InterPro" id="IPR004095">
    <property type="entry name" value="TGS"/>
</dbReference>
<dbReference type="InterPro" id="IPR045864">
    <property type="entry name" value="aa-tRNA-synth_II/BPL/LPL"/>
</dbReference>
<keyword evidence="9 13" id="KW-0694">RNA-binding</keyword>
<dbReference type="InterPro" id="IPR012675">
    <property type="entry name" value="Beta-grasp_dom_sf"/>
</dbReference>
<comment type="cofactor">
    <cofactor evidence="13">
        <name>Zn(2+)</name>
        <dbReference type="ChEBI" id="CHEBI:29105"/>
    </cofactor>
    <text evidence="13">Binds 1 zinc ion per subunit.</text>
</comment>
<keyword evidence="10 13" id="KW-0648">Protein biosynthesis</keyword>
<keyword evidence="5 13" id="KW-0479">Metal-binding</keyword>
<keyword evidence="4 13" id="KW-0436">Ligase</keyword>
<feature type="region of interest" description="Catalytic" evidence="13">
    <location>
        <begin position="244"/>
        <end position="535"/>
    </location>
</feature>
<protein>
    <recommendedName>
        <fullName evidence="13">Threonine--tRNA ligase</fullName>
        <ecNumber evidence="13">6.1.1.3</ecNumber>
    </recommendedName>
    <alternativeName>
        <fullName evidence="13">Threonyl-tRNA synthetase</fullName>
        <shortName evidence="13">ThrRS</shortName>
    </alternativeName>
</protein>
<dbReference type="Pfam" id="PF07973">
    <property type="entry name" value="tRNA_SAD"/>
    <property type="match status" value="1"/>
</dbReference>
<evidence type="ECO:0000256" key="7">
    <source>
        <dbReference type="ARBA" id="ARBA00022833"/>
    </source>
</evidence>
<dbReference type="Pfam" id="PF02824">
    <property type="entry name" value="TGS"/>
    <property type="match status" value="1"/>
</dbReference>
<dbReference type="Proteomes" id="UP001330434">
    <property type="component" value="Chromosome"/>
</dbReference>
<evidence type="ECO:0000256" key="6">
    <source>
        <dbReference type="ARBA" id="ARBA00022741"/>
    </source>
</evidence>
<feature type="binding site" evidence="13">
    <location>
        <position position="335"/>
    </location>
    <ligand>
        <name>Zn(2+)</name>
        <dbReference type="ChEBI" id="CHEBI:29105"/>
        <note>catalytic</note>
    </ligand>
</feature>
<dbReference type="InterPro" id="IPR012947">
    <property type="entry name" value="tRNA_SAD"/>
</dbReference>
<dbReference type="InterPro" id="IPR036621">
    <property type="entry name" value="Anticodon-bd_dom_sf"/>
</dbReference>
<evidence type="ECO:0000256" key="10">
    <source>
        <dbReference type="ARBA" id="ARBA00022917"/>
    </source>
</evidence>
<dbReference type="InterPro" id="IPR018163">
    <property type="entry name" value="Thr/Ala-tRNA-synth_IIc_edit"/>
</dbReference>
<keyword evidence="8 13" id="KW-0067">ATP-binding</keyword>
<evidence type="ECO:0000256" key="12">
    <source>
        <dbReference type="ARBA" id="ARBA00049515"/>
    </source>
</evidence>
<evidence type="ECO:0000256" key="3">
    <source>
        <dbReference type="ARBA" id="ARBA00022555"/>
    </source>
</evidence>
<dbReference type="GO" id="GO:0016874">
    <property type="term" value="F:ligase activity"/>
    <property type="evidence" value="ECO:0007669"/>
    <property type="project" value="UniProtKB-KW"/>
</dbReference>
<dbReference type="InterPro" id="IPR006195">
    <property type="entry name" value="aa-tRNA-synth_II"/>
</dbReference>
<feature type="binding site" evidence="13">
    <location>
        <position position="512"/>
    </location>
    <ligand>
        <name>Zn(2+)</name>
        <dbReference type="ChEBI" id="CHEBI:29105"/>
        <note>catalytic</note>
    </ligand>
</feature>
<dbReference type="PANTHER" id="PTHR11451">
    <property type="entry name" value="THREONINE-TRNA LIGASE"/>
    <property type="match status" value="1"/>
</dbReference>
<dbReference type="CDD" id="cd01667">
    <property type="entry name" value="TGS_ThrRS"/>
    <property type="match status" value="1"/>
</dbReference>
<evidence type="ECO:0000256" key="13">
    <source>
        <dbReference type="HAMAP-Rule" id="MF_00184"/>
    </source>
</evidence>
<evidence type="ECO:0000313" key="17">
    <source>
        <dbReference type="Proteomes" id="UP001330434"/>
    </source>
</evidence>
<dbReference type="InterPro" id="IPR012676">
    <property type="entry name" value="TGS-like"/>
</dbReference>
<dbReference type="Pfam" id="PF00587">
    <property type="entry name" value="tRNA-synt_2b"/>
    <property type="match status" value="1"/>
</dbReference>
<dbReference type="InterPro" id="IPR002320">
    <property type="entry name" value="Thr-tRNA-ligase_IIa"/>
</dbReference>
<reference evidence="16 17" key="1">
    <citation type="journal article" date="2024" name="Environ. Microbiol.">
        <title>Novel evolutionary insights on the interactions of the Holosporales (Alphaproteobacteria) with eukaryotic hosts from comparative genomics.</title>
        <authorList>
            <person name="Giovannini M."/>
            <person name="Petroni G."/>
            <person name="Castelli M."/>
        </authorList>
    </citation>
    <scope>NUCLEOTIDE SEQUENCE [LARGE SCALE GENOMIC DNA]</scope>
    <source>
        <strain evidence="16 17">US_Bl 15I1</strain>
    </source>
</reference>
<keyword evidence="2 13" id="KW-0963">Cytoplasm</keyword>
<dbReference type="HAMAP" id="MF_00184">
    <property type="entry name" value="Thr_tRNA_synth"/>
    <property type="match status" value="1"/>
</dbReference>
<dbReference type="Gene3D" id="3.40.50.800">
    <property type="entry name" value="Anticodon-binding domain"/>
    <property type="match status" value="1"/>
</dbReference>
<proteinExistence type="inferred from homology"/>
<dbReference type="SUPFAM" id="SSF55186">
    <property type="entry name" value="ThrRS/AlaRS common domain"/>
    <property type="match status" value="1"/>
</dbReference>
<feature type="domain" description="TGS" evidence="15">
    <location>
        <begin position="1"/>
        <end position="62"/>
    </location>
</feature>
<keyword evidence="17" id="KW-1185">Reference proteome</keyword>
<comment type="subcellular location">
    <subcellularLocation>
        <location evidence="13">Cytoplasm</location>
    </subcellularLocation>
</comment>
<evidence type="ECO:0000256" key="4">
    <source>
        <dbReference type="ARBA" id="ARBA00022598"/>
    </source>
</evidence>
<evidence type="ECO:0000259" key="15">
    <source>
        <dbReference type="PROSITE" id="PS51880"/>
    </source>
</evidence>
<dbReference type="PROSITE" id="PS50862">
    <property type="entry name" value="AA_TRNA_LIGASE_II"/>
    <property type="match status" value="1"/>
</dbReference>
<dbReference type="SUPFAM" id="SSF55681">
    <property type="entry name" value="Class II aaRS and biotin synthetases"/>
    <property type="match status" value="1"/>
</dbReference>
<dbReference type="RefSeq" id="WP_331255715.1">
    <property type="nucleotide sequence ID" value="NZ_CP133270.1"/>
</dbReference>
<dbReference type="Gene3D" id="3.30.54.20">
    <property type="match status" value="1"/>
</dbReference>
<evidence type="ECO:0000256" key="11">
    <source>
        <dbReference type="ARBA" id="ARBA00023146"/>
    </source>
</evidence>
<keyword evidence="3 13" id="KW-0820">tRNA-binding</keyword>
<comment type="subunit">
    <text evidence="13">Homodimer.</text>
</comment>
<evidence type="ECO:0000256" key="5">
    <source>
        <dbReference type="ARBA" id="ARBA00022723"/>
    </source>
</evidence>
<dbReference type="InterPro" id="IPR047246">
    <property type="entry name" value="ThrRS_anticodon"/>
</dbReference>
<dbReference type="PRINTS" id="PR01047">
    <property type="entry name" value="TRNASYNTHTHR"/>
</dbReference>
<dbReference type="Gene3D" id="3.10.20.30">
    <property type="match status" value="1"/>
</dbReference>
<comment type="catalytic activity">
    <reaction evidence="12 13">
        <text>tRNA(Thr) + L-threonine + ATP = L-threonyl-tRNA(Thr) + AMP + diphosphate + H(+)</text>
        <dbReference type="Rhea" id="RHEA:24624"/>
        <dbReference type="Rhea" id="RHEA-COMP:9670"/>
        <dbReference type="Rhea" id="RHEA-COMP:9704"/>
        <dbReference type="ChEBI" id="CHEBI:15378"/>
        <dbReference type="ChEBI" id="CHEBI:30616"/>
        <dbReference type="ChEBI" id="CHEBI:33019"/>
        <dbReference type="ChEBI" id="CHEBI:57926"/>
        <dbReference type="ChEBI" id="CHEBI:78442"/>
        <dbReference type="ChEBI" id="CHEBI:78534"/>
        <dbReference type="ChEBI" id="CHEBI:456215"/>
        <dbReference type="EC" id="6.1.1.3"/>
    </reaction>
</comment>
<keyword evidence="11 13" id="KW-0030">Aminoacyl-tRNA synthetase</keyword>